<evidence type="ECO:0000313" key="4">
    <source>
        <dbReference type="EMBL" id="KAF1912939.1"/>
    </source>
</evidence>
<dbReference type="GO" id="GO:0006355">
    <property type="term" value="P:regulation of DNA-templated transcription"/>
    <property type="evidence" value="ECO:0007669"/>
    <property type="project" value="InterPro"/>
</dbReference>
<reference evidence="4" key="1">
    <citation type="journal article" date="2020" name="Stud. Mycol.">
        <title>101 Dothideomycetes genomes: a test case for predicting lifestyles and emergence of pathogens.</title>
        <authorList>
            <person name="Haridas S."/>
            <person name="Albert R."/>
            <person name="Binder M."/>
            <person name="Bloem J."/>
            <person name="Labutti K."/>
            <person name="Salamov A."/>
            <person name="Andreopoulos B."/>
            <person name="Baker S."/>
            <person name="Barry K."/>
            <person name="Bills G."/>
            <person name="Bluhm B."/>
            <person name="Cannon C."/>
            <person name="Castanera R."/>
            <person name="Culley D."/>
            <person name="Daum C."/>
            <person name="Ezra D."/>
            <person name="Gonzalez J."/>
            <person name="Henrissat B."/>
            <person name="Kuo A."/>
            <person name="Liang C."/>
            <person name="Lipzen A."/>
            <person name="Lutzoni F."/>
            <person name="Magnuson J."/>
            <person name="Mondo S."/>
            <person name="Nolan M."/>
            <person name="Ohm R."/>
            <person name="Pangilinan J."/>
            <person name="Park H.-J."/>
            <person name="Ramirez L."/>
            <person name="Alfaro M."/>
            <person name="Sun H."/>
            <person name="Tritt A."/>
            <person name="Yoshinaga Y."/>
            <person name="Zwiers L.-H."/>
            <person name="Turgeon B."/>
            <person name="Goodwin S."/>
            <person name="Spatafora J."/>
            <person name="Crous P."/>
            <person name="Grigoriev I."/>
        </authorList>
    </citation>
    <scope>NUCLEOTIDE SEQUENCE</scope>
    <source>
        <strain evidence="4">HMLAC05119</strain>
    </source>
</reference>
<protein>
    <recommendedName>
        <fullName evidence="6">Restriction endonuclease type IV Mrr domain-containing protein</fullName>
    </recommendedName>
</protein>
<evidence type="ECO:0000256" key="2">
    <source>
        <dbReference type="ARBA" id="ARBA00023128"/>
    </source>
</evidence>
<dbReference type="EMBL" id="ML979139">
    <property type="protein sequence ID" value="KAF1912939.1"/>
    <property type="molecule type" value="Genomic_DNA"/>
</dbReference>
<dbReference type="PRINTS" id="PR00930">
    <property type="entry name" value="HIGHMOBLTYIY"/>
</dbReference>
<dbReference type="Gene3D" id="3.40.1350.10">
    <property type="match status" value="1"/>
</dbReference>
<dbReference type="InterPro" id="IPR000116">
    <property type="entry name" value="HMGA"/>
</dbReference>
<dbReference type="OrthoDB" id="20734at2759"/>
<comment type="subcellular location">
    <subcellularLocation>
        <location evidence="1">Mitochondrion</location>
    </subcellularLocation>
</comment>
<organism evidence="4 5">
    <name type="scientific">Ampelomyces quisqualis</name>
    <name type="common">Powdery mildew agent</name>
    <dbReference type="NCBI Taxonomy" id="50730"/>
    <lineage>
        <taxon>Eukaryota</taxon>
        <taxon>Fungi</taxon>
        <taxon>Dikarya</taxon>
        <taxon>Ascomycota</taxon>
        <taxon>Pezizomycotina</taxon>
        <taxon>Dothideomycetes</taxon>
        <taxon>Pleosporomycetidae</taxon>
        <taxon>Pleosporales</taxon>
        <taxon>Pleosporineae</taxon>
        <taxon>Phaeosphaeriaceae</taxon>
        <taxon>Ampelomyces</taxon>
    </lineage>
</organism>
<dbReference type="GO" id="GO:0006302">
    <property type="term" value="P:double-strand break repair"/>
    <property type="evidence" value="ECO:0007669"/>
    <property type="project" value="UniProtKB-ARBA"/>
</dbReference>
<dbReference type="InterPro" id="IPR011856">
    <property type="entry name" value="tRNA_endonuc-like_dom_sf"/>
</dbReference>
<keyword evidence="2" id="KW-0496">Mitochondrion</keyword>
<evidence type="ECO:0000313" key="5">
    <source>
        <dbReference type="Proteomes" id="UP000800096"/>
    </source>
</evidence>
<dbReference type="PANTHER" id="PTHR28133:SF1">
    <property type="entry name" value="REQUIRED FOR RESPIRATORY GROWTH PROTEIN 7, MITOCHONDRIAL"/>
    <property type="match status" value="1"/>
</dbReference>
<dbReference type="PANTHER" id="PTHR28133">
    <property type="entry name" value="REQUIRED FOR RESPIRATORY GROWTH PROTEIN 7, MITOCHONDRIAL"/>
    <property type="match status" value="1"/>
</dbReference>
<dbReference type="Proteomes" id="UP000800096">
    <property type="component" value="Unassembled WGS sequence"/>
</dbReference>
<proteinExistence type="predicted"/>
<dbReference type="InterPro" id="IPR011335">
    <property type="entry name" value="Restrct_endonuc-II-like"/>
</dbReference>
<dbReference type="GO" id="GO:0005739">
    <property type="term" value="C:mitochondrion"/>
    <property type="evidence" value="ECO:0007669"/>
    <property type="project" value="UniProtKB-SubCell"/>
</dbReference>
<keyword evidence="5" id="KW-1185">Reference proteome</keyword>
<name>A0A6A5QC20_AMPQU</name>
<dbReference type="GO" id="GO:0000785">
    <property type="term" value="C:chromatin"/>
    <property type="evidence" value="ECO:0007669"/>
    <property type="project" value="InterPro"/>
</dbReference>
<dbReference type="GO" id="GO:0005634">
    <property type="term" value="C:nucleus"/>
    <property type="evidence" value="ECO:0007669"/>
    <property type="project" value="InterPro"/>
</dbReference>
<dbReference type="SUPFAM" id="SSF52980">
    <property type="entry name" value="Restriction endonuclease-like"/>
    <property type="match status" value="1"/>
</dbReference>
<evidence type="ECO:0000256" key="1">
    <source>
        <dbReference type="ARBA" id="ARBA00004173"/>
    </source>
</evidence>
<dbReference type="AlphaFoldDB" id="A0A6A5QC20"/>
<evidence type="ECO:0000256" key="3">
    <source>
        <dbReference type="SAM" id="MobiDB-lite"/>
    </source>
</evidence>
<gene>
    <name evidence="4" type="ORF">BDU57DRAFT_521560</name>
</gene>
<dbReference type="Pfam" id="PF10356">
    <property type="entry name" value="RRG7"/>
    <property type="match status" value="2"/>
</dbReference>
<feature type="region of interest" description="Disordered" evidence="3">
    <location>
        <begin position="306"/>
        <end position="373"/>
    </location>
</feature>
<sequence length="373" mass="40978">MRPFLRRPWPLHAQLLRWHPRAPQSIPRRIATTSAANAAPVDIPRLVLAPGSPHHNSLTSFLDHAERVHLAPTSPIYIGTRYEYTAALALLRLGFSLLRVGGQGDAGIDLIGHWVLAPLREPLRVIIQCKARNQSVSPCHLRELEGTLRGTPADWRNKDVLGLLVTTMRATKGTLKALAESRAPLGFVMVSKDGLVQQFVWNRAAAEQGLEGIGVTIRHTPRAHLTSDELLEEEADQPTKVSKKLAKFRNAGTTKDIQLTWMGSPIFPDRHDLDAETLQLMRIVFTGRNSSQPPEEKPARLQNGKLAIMAKAPAPRGGLVTGRRGRPRENPLAMPAAEPQPQPKESARPARPARPVGRPKGSKNKPKEVVDAG</sequence>
<accession>A0A6A5QC20</accession>
<dbReference type="GO" id="GO:0003677">
    <property type="term" value="F:DNA binding"/>
    <property type="evidence" value="ECO:0007669"/>
    <property type="project" value="InterPro"/>
</dbReference>
<evidence type="ECO:0008006" key="6">
    <source>
        <dbReference type="Google" id="ProtNLM"/>
    </source>
</evidence>
<dbReference type="InterPro" id="IPR018828">
    <property type="entry name" value="RRG7"/>
</dbReference>